<proteinExistence type="predicted"/>
<dbReference type="InterPro" id="IPR038694">
    <property type="entry name" value="DUF427_sf"/>
</dbReference>
<evidence type="ECO:0000313" key="3">
    <source>
        <dbReference type="Proteomes" id="UP000541109"/>
    </source>
</evidence>
<reference evidence="2 3" key="1">
    <citation type="submission" date="2020-07" db="EMBL/GenBank/DDBJ databases">
        <title>Stappia sp., F7233, whole genome shotgun sequencing project.</title>
        <authorList>
            <person name="Jiang S."/>
            <person name="Liu Z.W."/>
            <person name="Du Z.J."/>
        </authorList>
    </citation>
    <scope>NUCLEOTIDE SEQUENCE [LARGE SCALE GENOMIC DNA]</scope>
    <source>
        <strain evidence="2 3">F7233</strain>
    </source>
</reference>
<dbReference type="PANTHER" id="PTHR34310:SF9">
    <property type="entry name" value="BLR5716 PROTEIN"/>
    <property type="match status" value="1"/>
</dbReference>
<dbReference type="AlphaFoldDB" id="A0A839AFK1"/>
<feature type="domain" description="DUF427" evidence="1">
    <location>
        <begin position="24"/>
        <end position="114"/>
    </location>
</feature>
<dbReference type="EMBL" id="JACFXV010000048">
    <property type="protein sequence ID" value="MBA5777329.1"/>
    <property type="molecule type" value="Genomic_DNA"/>
</dbReference>
<sequence length="128" mass="14454">MAPDEIIVAWKGHIRMSREPAEVIVKVDGVEIARSRRAIRFSEGTRADVFYIPMTDVRQEGHLGPSELKTTCKWKGQASYFTVAAAGNVHENLIWAYPDAFDEVAQIRDCIAFDTTNPSVEMMFRHPS</sequence>
<gene>
    <name evidence="2" type="ORF">H2509_09340</name>
</gene>
<dbReference type="RefSeq" id="WP_182164607.1">
    <property type="nucleotide sequence ID" value="NZ_JACFXV010000048.1"/>
</dbReference>
<dbReference type="Gene3D" id="2.170.150.40">
    <property type="entry name" value="Domain of unknown function (DUF427)"/>
    <property type="match status" value="1"/>
</dbReference>
<evidence type="ECO:0000313" key="2">
    <source>
        <dbReference type="EMBL" id="MBA5777329.1"/>
    </source>
</evidence>
<organism evidence="2 3">
    <name type="scientific">Stappia albiluteola</name>
    <dbReference type="NCBI Taxonomy" id="2758565"/>
    <lineage>
        <taxon>Bacteria</taxon>
        <taxon>Pseudomonadati</taxon>
        <taxon>Pseudomonadota</taxon>
        <taxon>Alphaproteobacteria</taxon>
        <taxon>Hyphomicrobiales</taxon>
        <taxon>Stappiaceae</taxon>
        <taxon>Stappia</taxon>
    </lineage>
</organism>
<keyword evidence="3" id="KW-1185">Reference proteome</keyword>
<evidence type="ECO:0000259" key="1">
    <source>
        <dbReference type="Pfam" id="PF04248"/>
    </source>
</evidence>
<dbReference type="InterPro" id="IPR007361">
    <property type="entry name" value="DUF427"/>
</dbReference>
<dbReference type="Proteomes" id="UP000541109">
    <property type="component" value="Unassembled WGS sequence"/>
</dbReference>
<dbReference type="PANTHER" id="PTHR34310">
    <property type="entry name" value="DUF427 DOMAIN PROTEIN (AFU_ORTHOLOGUE AFUA_3G02220)"/>
    <property type="match status" value="1"/>
</dbReference>
<dbReference type="Pfam" id="PF04248">
    <property type="entry name" value="NTP_transf_9"/>
    <property type="match status" value="1"/>
</dbReference>
<name>A0A839AFK1_9HYPH</name>
<comment type="caution">
    <text evidence="2">The sequence shown here is derived from an EMBL/GenBank/DDBJ whole genome shotgun (WGS) entry which is preliminary data.</text>
</comment>
<accession>A0A839AFK1</accession>
<protein>
    <submittedName>
        <fullName evidence="2">DUF427 domain-containing protein</fullName>
    </submittedName>
</protein>